<accession>T0Q6U5</accession>
<dbReference type="InParanoid" id="T0Q6U5"/>
<dbReference type="GeneID" id="19949802"/>
<organism evidence="1 2">
    <name type="scientific">Saprolegnia diclina (strain VS20)</name>
    <dbReference type="NCBI Taxonomy" id="1156394"/>
    <lineage>
        <taxon>Eukaryota</taxon>
        <taxon>Sar</taxon>
        <taxon>Stramenopiles</taxon>
        <taxon>Oomycota</taxon>
        <taxon>Saprolegniomycetes</taxon>
        <taxon>Saprolegniales</taxon>
        <taxon>Saprolegniaceae</taxon>
        <taxon>Saprolegnia</taxon>
    </lineage>
</organism>
<dbReference type="AlphaFoldDB" id="T0Q6U5"/>
<protein>
    <submittedName>
        <fullName evidence="1">Uncharacterized protein</fullName>
    </submittedName>
</protein>
<proteinExistence type="predicted"/>
<sequence length="1175" mass="123255">MPMDMFKATNMTSMCDQCRAFLQTYCGPDPSCRQLMTDFQRNMNQTILSMTKAGNGSFVDVSGLIARSVPASTSSLAASVFGLYHSCLAQYQCSLVQMPPGASDAPVLVASNETHVVTIRNTSASFSLTLAYPALNVTMAIRSSMSPSDIQFGLASQWSASMPPKASLDCADICFLTLTFPYSILPLSPAVVAVNGATVSIDKSHTALQTLKVVRVDMAPAMNPTIVQSPTCKRCMEYIDSCYNSPSGCASVLLCASADNGTQTVLNGSFDVASTGLYATRSVNVSSCFTNVTLARAAPYLTATSCFALNMCPQNATLRQILADRSLVAVLTPGMQMFVVSGALTASVSLEFSLLGAYLGKIEYLSLYSSPFVLTSQLQAMLAAWGGVSLSTFQATNASWYIQISYNNYVGPLPTVTITSSASATTSLVSAQSPLPAYQVVPLSAVKFGFPYQANARVPTAAPIPTSPAPLPMYGTIMFPSASQANNTAAMNATTPAMATVCDECQTYLRANCLSDSNCTSLLMSFRAAINANVSSLLANGSLMSAPVPIASVLSGPQTMFATTSLKSMTPFALYFSCMSNYQCALNTTMVNGTLKNVVLSTTPEVHVVTVPNTTVTFNTTISYPSLNVSLVVTNNASSGLNDALQSVWGVSLTPTAVLACELTCNVTLTFPNLAIPLPLPIVTSSFATAAAMRAVLGNQTLTLLPTTMITNTALVLSATCSACVSQFSACAANAACANILSCWRTNASIASTLNALQATPQLLSVNATANATLCFANQTFASASLFAAATSCLLQNKCPVAADLSLAANVTSILANRMIVPTATPAVQTIFLDTTNNVTLQLSLFGSSVGSVPNVAFSSALMVQSTVQALLWGLGQVNATYVMTTPTSWALTLSYTNYIAPLPIITVVGATQNISSVPPSWLYKVVPFNVTAFGFPYTTNSAAVSAPAMPLNAKCQGCASLAAQCAMSAACASIVSCVSDSVTANFTTALAAAALWSPIEYTSVVASCTANVAYSAWYLYAQVMTCNDVNVCPLLSTTASVAAGRMLTPYSSSTKQRIEVNATAGAVLNVKFAIGSTYIGALLNMTSDTAGSMTAADLTRQLQMMFAGIATVNTMTWVDTSRGTWYIAIAFLTYYGPPPTLTVYGSYNATQVLLEESRHFVQVVPYDALSYYPY</sequence>
<dbReference type="VEuPathDB" id="FungiDB:SDRG_09075"/>
<evidence type="ECO:0000313" key="2">
    <source>
        <dbReference type="Proteomes" id="UP000030762"/>
    </source>
</evidence>
<evidence type="ECO:0000313" key="1">
    <source>
        <dbReference type="EMBL" id="EQC33569.1"/>
    </source>
</evidence>
<dbReference type="eggNOG" id="ENOG502SIVI">
    <property type="taxonomic scope" value="Eukaryota"/>
</dbReference>
<keyword evidence="2" id="KW-1185">Reference proteome</keyword>
<gene>
    <name evidence="1" type="ORF">SDRG_09075</name>
</gene>
<dbReference type="EMBL" id="JH767159">
    <property type="protein sequence ID" value="EQC33569.1"/>
    <property type="molecule type" value="Genomic_DNA"/>
</dbReference>
<name>T0Q6U5_SAPDV</name>
<dbReference type="Proteomes" id="UP000030762">
    <property type="component" value="Unassembled WGS sequence"/>
</dbReference>
<dbReference type="RefSeq" id="XP_008613209.1">
    <property type="nucleotide sequence ID" value="XM_008614987.1"/>
</dbReference>
<dbReference type="OMA" id="QCALNTT"/>
<reference evidence="1 2" key="1">
    <citation type="submission" date="2012-04" db="EMBL/GenBank/DDBJ databases">
        <title>The Genome Sequence of Saprolegnia declina VS20.</title>
        <authorList>
            <consortium name="The Broad Institute Genome Sequencing Platform"/>
            <person name="Russ C."/>
            <person name="Nusbaum C."/>
            <person name="Tyler B."/>
            <person name="van West P."/>
            <person name="Dieguez-Uribeondo J."/>
            <person name="de Bruijn I."/>
            <person name="Tripathy S."/>
            <person name="Jiang R."/>
            <person name="Young S.K."/>
            <person name="Zeng Q."/>
            <person name="Gargeya S."/>
            <person name="Fitzgerald M."/>
            <person name="Haas B."/>
            <person name="Abouelleil A."/>
            <person name="Alvarado L."/>
            <person name="Arachchi H.M."/>
            <person name="Berlin A."/>
            <person name="Chapman S.B."/>
            <person name="Goldberg J."/>
            <person name="Griggs A."/>
            <person name="Gujja S."/>
            <person name="Hansen M."/>
            <person name="Howarth C."/>
            <person name="Imamovic A."/>
            <person name="Larimer J."/>
            <person name="McCowen C."/>
            <person name="Montmayeur A."/>
            <person name="Murphy C."/>
            <person name="Neiman D."/>
            <person name="Pearson M."/>
            <person name="Priest M."/>
            <person name="Roberts A."/>
            <person name="Saif S."/>
            <person name="Shea T."/>
            <person name="Sisk P."/>
            <person name="Sykes S."/>
            <person name="Wortman J."/>
            <person name="Nusbaum C."/>
            <person name="Birren B."/>
        </authorList>
    </citation>
    <scope>NUCLEOTIDE SEQUENCE [LARGE SCALE GENOMIC DNA]</scope>
    <source>
        <strain evidence="1 2">VS20</strain>
    </source>
</reference>